<keyword evidence="3" id="KW-1185">Reference proteome</keyword>
<evidence type="ECO:0000313" key="2">
    <source>
        <dbReference type="EMBL" id="RST83477.1"/>
    </source>
</evidence>
<evidence type="ECO:0008006" key="4">
    <source>
        <dbReference type="Google" id="ProtNLM"/>
    </source>
</evidence>
<reference evidence="2 3" key="1">
    <citation type="submission" date="2018-12" db="EMBL/GenBank/DDBJ databases">
        <title>Mesorhizobium carbonis sp. nov., isolated from coal mine water.</title>
        <authorList>
            <person name="Xin W."/>
            <person name="Xu Z."/>
            <person name="Xiang F."/>
            <person name="Zhang J."/>
            <person name="Xi L."/>
            <person name="Liu J."/>
        </authorList>
    </citation>
    <scope>NUCLEOTIDE SEQUENCE [LARGE SCALE GENOMIC DNA]</scope>
    <source>
        <strain evidence="2 3">B2.3</strain>
    </source>
</reference>
<name>A0A429YPU3_9HYPH</name>
<dbReference type="EMBL" id="RWKW01000103">
    <property type="protein sequence ID" value="RST83477.1"/>
    <property type="molecule type" value="Genomic_DNA"/>
</dbReference>
<dbReference type="AlphaFoldDB" id="A0A429YPU3"/>
<accession>A0A429YPU3</accession>
<keyword evidence="1" id="KW-1133">Transmembrane helix</keyword>
<sequence length="73" mass="8568">MNAFGRKVRVPRSRRMRIASGSALIVGGIFGFLPVLGFWMIPTGLLVLSYDIPSVRRWRRRTAVWWHRRRSRS</sequence>
<dbReference type="Proteomes" id="UP000278398">
    <property type="component" value="Unassembled WGS sequence"/>
</dbReference>
<proteinExistence type="predicted"/>
<comment type="caution">
    <text evidence="2">The sequence shown here is derived from an EMBL/GenBank/DDBJ whole genome shotgun (WGS) entry which is preliminary data.</text>
</comment>
<protein>
    <recommendedName>
        <fullName evidence="4">Transmembrane protein (PGPGW)</fullName>
    </recommendedName>
</protein>
<dbReference type="OrthoDB" id="5959103at2"/>
<keyword evidence="1" id="KW-0812">Transmembrane</keyword>
<feature type="transmembrane region" description="Helical" evidence="1">
    <location>
        <begin position="21"/>
        <end position="41"/>
    </location>
</feature>
<gene>
    <name evidence="2" type="ORF">EJC49_22445</name>
</gene>
<organism evidence="2 3">
    <name type="scientific">Aquibium carbonis</name>
    <dbReference type="NCBI Taxonomy" id="2495581"/>
    <lineage>
        <taxon>Bacteria</taxon>
        <taxon>Pseudomonadati</taxon>
        <taxon>Pseudomonadota</taxon>
        <taxon>Alphaproteobacteria</taxon>
        <taxon>Hyphomicrobiales</taxon>
        <taxon>Phyllobacteriaceae</taxon>
        <taxon>Aquibium</taxon>
    </lineage>
</organism>
<evidence type="ECO:0000256" key="1">
    <source>
        <dbReference type="SAM" id="Phobius"/>
    </source>
</evidence>
<keyword evidence="1" id="KW-0472">Membrane</keyword>
<evidence type="ECO:0000313" key="3">
    <source>
        <dbReference type="Proteomes" id="UP000278398"/>
    </source>
</evidence>